<dbReference type="PROSITE" id="PS51257">
    <property type="entry name" value="PROKAR_LIPOPROTEIN"/>
    <property type="match status" value="1"/>
</dbReference>
<evidence type="ECO:0000256" key="4">
    <source>
        <dbReference type="ARBA" id="ARBA00023139"/>
    </source>
</evidence>
<dbReference type="AlphaFoldDB" id="A0A163F9R6"/>
<evidence type="ECO:0000313" key="7">
    <source>
        <dbReference type="EMBL" id="KZS44231.1"/>
    </source>
</evidence>
<feature type="signal peptide" evidence="6">
    <location>
        <begin position="1"/>
        <end position="23"/>
    </location>
</feature>
<keyword evidence="8" id="KW-1185">Reference proteome</keyword>
<accession>A0A163F9R6</accession>
<keyword evidence="4" id="KW-0564">Palmitate</keyword>
<organism evidence="7 8">
    <name type="scientific">Paenibacillus glucanolyticus</name>
    <dbReference type="NCBI Taxonomy" id="59843"/>
    <lineage>
        <taxon>Bacteria</taxon>
        <taxon>Bacillati</taxon>
        <taxon>Bacillota</taxon>
        <taxon>Bacilli</taxon>
        <taxon>Bacillales</taxon>
        <taxon>Paenibacillaceae</taxon>
        <taxon>Paenibacillus</taxon>
    </lineage>
</organism>
<evidence type="ECO:0000256" key="6">
    <source>
        <dbReference type="SAM" id="SignalP"/>
    </source>
</evidence>
<dbReference type="STRING" id="59843.A3958_01925"/>
<evidence type="ECO:0000256" key="5">
    <source>
        <dbReference type="ARBA" id="ARBA00023288"/>
    </source>
</evidence>
<proteinExistence type="predicted"/>
<dbReference type="Gene3D" id="3.40.190.10">
    <property type="entry name" value="Periplasmic binding protein-like II"/>
    <property type="match status" value="2"/>
</dbReference>
<keyword evidence="2 6" id="KW-0732">Signal</keyword>
<dbReference type="Pfam" id="PF01547">
    <property type="entry name" value="SBP_bac_1"/>
    <property type="match status" value="1"/>
</dbReference>
<dbReference type="InterPro" id="IPR006059">
    <property type="entry name" value="SBP"/>
</dbReference>
<protein>
    <submittedName>
        <fullName evidence="7">ABC transporter substrate-binding protein</fullName>
    </submittedName>
</protein>
<comment type="caution">
    <text evidence="7">The sequence shown here is derived from an EMBL/GenBank/DDBJ whole genome shotgun (WGS) entry which is preliminary data.</text>
</comment>
<evidence type="ECO:0000256" key="2">
    <source>
        <dbReference type="ARBA" id="ARBA00022729"/>
    </source>
</evidence>
<reference evidence="7" key="1">
    <citation type="journal article" date="2016" name="Genome Announc.">
        <title>Draft genomes of two strains of Paenibacillus glucanolyticus with capability to degrade lignocellulose.</title>
        <authorList>
            <person name="Mathews S.L."/>
            <person name="Pawlak J."/>
            <person name="Grunden A.M."/>
        </authorList>
    </citation>
    <scope>NUCLEOTIDE SEQUENCE [LARGE SCALE GENOMIC DNA]</scope>
    <source>
        <strain evidence="7">SLM1</strain>
    </source>
</reference>
<dbReference type="RefSeq" id="WP_063480309.1">
    <property type="nucleotide sequence ID" value="NZ_CP147845.1"/>
</dbReference>
<dbReference type="EMBL" id="LWMH01000002">
    <property type="protein sequence ID" value="KZS44231.1"/>
    <property type="molecule type" value="Genomic_DNA"/>
</dbReference>
<keyword evidence="3" id="KW-0472">Membrane</keyword>
<keyword evidence="1" id="KW-1003">Cell membrane</keyword>
<evidence type="ECO:0000256" key="1">
    <source>
        <dbReference type="ARBA" id="ARBA00022475"/>
    </source>
</evidence>
<sequence>MKKSNWVTMLFALTLAVSLVGCAKGESKSAEGEAADGEQKPVEISIGTMTYGESPSSDLDSITQLNEELNVKLDIDFYPINSYKEKVNALLASKSLPDVILIEDIQDPAFSTATEQGAFWDLTPYIKDYPNLAAYPENAYENTKFLGKTFGIPRVRPLDGHESLMIRQDWLDQVGLKAPATMDELYQVLEAFTKNDPDQNGKNDTYGMAQASVSGYLMSMFGAGTTWKEQADGTLLPYWMTDEAKTALEFWSKAYADGLITPDLPVMKSSQVKEMIIQGKAGVAIANVNEAFMFGQELKKIHPEAELKAFEIPAAPDCKKYHEQAYGSYGVFLVNKLTVDEAKLKKILEVYNATADEEGYNLITYGLKDVDYTVSEDGSIVQTDEGKKKAYGTATTAQWISGYFNKYQRAEAPDMPAEVKEYNYKLIDAITNSSVVNPAAGLPVTEAWMERGGDWQKKFVDMYTNVLIGKSSLADWDAFIAGLQADANFQQHLKDTADSYQSK</sequence>
<name>A0A163F9R6_9BACL</name>
<dbReference type="SUPFAM" id="SSF53850">
    <property type="entry name" value="Periplasmic binding protein-like II"/>
    <property type="match status" value="1"/>
</dbReference>
<gene>
    <name evidence="7" type="ORF">AWU65_29660</name>
</gene>
<dbReference type="Proteomes" id="UP000076796">
    <property type="component" value="Unassembled WGS sequence"/>
</dbReference>
<dbReference type="PANTHER" id="PTHR43649:SF33">
    <property type="entry name" value="POLYGALACTURONAN_RHAMNOGALACTURONAN-BINDING PROTEIN YTCQ"/>
    <property type="match status" value="1"/>
</dbReference>
<keyword evidence="5" id="KW-0449">Lipoprotein</keyword>
<dbReference type="GeneID" id="97554179"/>
<dbReference type="PANTHER" id="PTHR43649">
    <property type="entry name" value="ARABINOSE-BINDING PROTEIN-RELATED"/>
    <property type="match status" value="1"/>
</dbReference>
<evidence type="ECO:0000256" key="3">
    <source>
        <dbReference type="ARBA" id="ARBA00023136"/>
    </source>
</evidence>
<dbReference type="InterPro" id="IPR050490">
    <property type="entry name" value="Bact_solute-bd_prot1"/>
</dbReference>
<evidence type="ECO:0000313" key="8">
    <source>
        <dbReference type="Proteomes" id="UP000076796"/>
    </source>
</evidence>
<feature type="chain" id="PRO_5038485832" evidence="6">
    <location>
        <begin position="24"/>
        <end position="503"/>
    </location>
</feature>
<dbReference type="OrthoDB" id="9787283at2"/>